<dbReference type="EMBL" id="CP002116">
    <property type="protein sequence ID" value="ADK81691.1"/>
    <property type="molecule type" value="Genomic_DNA"/>
</dbReference>
<keyword evidence="3" id="KW-0804">Transcription</keyword>
<dbReference type="Pfam" id="PF00356">
    <property type="entry name" value="LacI"/>
    <property type="match status" value="1"/>
</dbReference>
<dbReference type="eggNOG" id="COG1609">
    <property type="taxonomic scope" value="Bacteria"/>
</dbReference>
<dbReference type="GO" id="GO:0000976">
    <property type="term" value="F:transcription cis-regulatory region binding"/>
    <property type="evidence" value="ECO:0007669"/>
    <property type="project" value="TreeGrafter"/>
</dbReference>
<dbReference type="CDD" id="cd06267">
    <property type="entry name" value="PBP1_LacI_sugar_binding-like"/>
    <property type="match status" value="1"/>
</dbReference>
<gene>
    <name evidence="5" type="ordered locus">Spirs_2581</name>
</gene>
<dbReference type="SMART" id="SM00354">
    <property type="entry name" value="HTH_LACI"/>
    <property type="match status" value="1"/>
</dbReference>
<organism evidence="5 6">
    <name type="scientific">Sediminispirochaeta smaragdinae (strain DSM 11293 / JCM 15392 / SEBR 4228)</name>
    <name type="common">Spirochaeta smaragdinae</name>
    <dbReference type="NCBI Taxonomy" id="573413"/>
    <lineage>
        <taxon>Bacteria</taxon>
        <taxon>Pseudomonadati</taxon>
        <taxon>Spirochaetota</taxon>
        <taxon>Spirochaetia</taxon>
        <taxon>Spirochaetales</taxon>
        <taxon>Spirochaetaceae</taxon>
        <taxon>Sediminispirochaeta</taxon>
    </lineage>
</organism>
<accession>E1R4F0</accession>
<evidence type="ECO:0000256" key="1">
    <source>
        <dbReference type="ARBA" id="ARBA00023015"/>
    </source>
</evidence>
<dbReference type="PROSITE" id="PS50932">
    <property type="entry name" value="HTH_LACI_2"/>
    <property type="match status" value="1"/>
</dbReference>
<dbReference type="Proteomes" id="UP000002318">
    <property type="component" value="Chromosome"/>
</dbReference>
<name>E1R4F0_SEDSS</name>
<dbReference type="PANTHER" id="PTHR30146:SF109">
    <property type="entry name" value="HTH-TYPE TRANSCRIPTIONAL REGULATOR GALS"/>
    <property type="match status" value="1"/>
</dbReference>
<dbReference type="OrthoDB" id="305766at2"/>
<keyword evidence="2" id="KW-0238">DNA-binding</keyword>
<dbReference type="PANTHER" id="PTHR30146">
    <property type="entry name" value="LACI-RELATED TRANSCRIPTIONAL REPRESSOR"/>
    <property type="match status" value="1"/>
</dbReference>
<dbReference type="InterPro" id="IPR028082">
    <property type="entry name" value="Peripla_BP_I"/>
</dbReference>
<evidence type="ECO:0000313" key="5">
    <source>
        <dbReference type="EMBL" id="ADK81691.1"/>
    </source>
</evidence>
<dbReference type="KEGG" id="ssm:Spirs_2581"/>
<dbReference type="RefSeq" id="WP_013255153.1">
    <property type="nucleotide sequence ID" value="NC_014364.1"/>
</dbReference>
<sequence length="337" mass="38374">MRELAKLAGVNQSTISRSLNNHPGVSSKTRNRIVELAKEHGYYTDQNSPIRQTKEKHVIAVLLADNFFTNYNDHFLESLFIAVFEEIDNANYLPLIVYDQYKSKGIKKVEKLLSIGNIAGVIIINREYCTEIDEYLKKEHVPHIYMHYFDRTSSAEINIIDMNHFLGGYIATKYLLELGHTNILTATSYGREFEERSSGFTKAMNDVGITVSKNDVMYVDHNFDAGYRFGLNYKEKLREYSALFIQNDLAAIGCISALYDEGISIPQDLSVIGYDDIDAGRFCRPTLSTVRQSVRELAKAGVNRITHLIASQETSLMQVFLQPKLIVRESTTQKRKS</sequence>
<dbReference type="Gene3D" id="3.40.50.2300">
    <property type="match status" value="2"/>
</dbReference>
<reference evidence="5 6" key="1">
    <citation type="journal article" date="2010" name="Stand. Genomic Sci.">
        <title>Complete genome sequence of Spirochaeta smaragdinae type strain (SEBR 4228).</title>
        <authorList>
            <person name="Mavromatis K."/>
            <person name="Yasawong M."/>
            <person name="Chertkov O."/>
            <person name="Lapidus A."/>
            <person name="Lucas S."/>
            <person name="Nolan M."/>
            <person name="Del Rio T.G."/>
            <person name="Tice H."/>
            <person name="Cheng J.F."/>
            <person name="Pitluck S."/>
            <person name="Liolios K."/>
            <person name="Ivanova N."/>
            <person name="Tapia R."/>
            <person name="Han C."/>
            <person name="Bruce D."/>
            <person name="Goodwin L."/>
            <person name="Pati A."/>
            <person name="Chen A."/>
            <person name="Palaniappan K."/>
            <person name="Land M."/>
            <person name="Hauser L."/>
            <person name="Chang Y.J."/>
            <person name="Jeffries C.D."/>
            <person name="Detter J.C."/>
            <person name="Rohde M."/>
            <person name="Brambilla E."/>
            <person name="Spring S."/>
            <person name="Goker M."/>
            <person name="Sikorski J."/>
            <person name="Woyke T."/>
            <person name="Bristow J."/>
            <person name="Eisen J.A."/>
            <person name="Markowitz V."/>
            <person name="Hugenholtz P."/>
            <person name="Klenk H.P."/>
            <person name="Kyrpides N.C."/>
        </authorList>
    </citation>
    <scope>NUCLEOTIDE SEQUENCE [LARGE SCALE GENOMIC DNA]</scope>
    <source>
        <strain evidence="6">DSM 11293 / JCM 15392 / SEBR 4228</strain>
    </source>
</reference>
<dbReference type="AlphaFoldDB" id="E1R4F0"/>
<dbReference type="GO" id="GO:0003700">
    <property type="term" value="F:DNA-binding transcription factor activity"/>
    <property type="evidence" value="ECO:0007669"/>
    <property type="project" value="TreeGrafter"/>
</dbReference>
<dbReference type="InterPro" id="IPR000843">
    <property type="entry name" value="HTH_LacI"/>
</dbReference>
<dbReference type="SUPFAM" id="SSF47413">
    <property type="entry name" value="lambda repressor-like DNA-binding domains"/>
    <property type="match status" value="1"/>
</dbReference>
<keyword evidence="6" id="KW-1185">Reference proteome</keyword>
<proteinExistence type="predicted"/>
<feature type="domain" description="HTH lacI-type" evidence="4">
    <location>
        <begin position="1"/>
        <end position="53"/>
    </location>
</feature>
<dbReference type="CDD" id="cd01392">
    <property type="entry name" value="HTH_LacI"/>
    <property type="match status" value="1"/>
</dbReference>
<keyword evidence="1" id="KW-0805">Transcription regulation</keyword>
<dbReference type="InterPro" id="IPR010982">
    <property type="entry name" value="Lambda_DNA-bd_dom_sf"/>
</dbReference>
<evidence type="ECO:0000259" key="4">
    <source>
        <dbReference type="PROSITE" id="PS50932"/>
    </source>
</evidence>
<dbReference type="HOGENOM" id="CLU_037628_6_1_12"/>
<protein>
    <submittedName>
        <fullName evidence="5">Transcriptional regulator, LacI family</fullName>
    </submittedName>
</protein>
<dbReference type="STRING" id="573413.Spirs_2581"/>
<evidence type="ECO:0000256" key="2">
    <source>
        <dbReference type="ARBA" id="ARBA00023125"/>
    </source>
</evidence>
<evidence type="ECO:0000313" key="6">
    <source>
        <dbReference type="Proteomes" id="UP000002318"/>
    </source>
</evidence>
<dbReference type="Gene3D" id="1.10.260.40">
    <property type="entry name" value="lambda repressor-like DNA-binding domains"/>
    <property type="match status" value="1"/>
</dbReference>
<dbReference type="Pfam" id="PF13377">
    <property type="entry name" value="Peripla_BP_3"/>
    <property type="match status" value="1"/>
</dbReference>
<dbReference type="SUPFAM" id="SSF53822">
    <property type="entry name" value="Periplasmic binding protein-like I"/>
    <property type="match status" value="1"/>
</dbReference>
<evidence type="ECO:0000256" key="3">
    <source>
        <dbReference type="ARBA" id="ARBA00023163"/>
    </source>
</evidence>
<dbReference type="InterPro" id="IPR046335">
    <property type="entry name" value="LacI/GalR-like_sensor"/>
</dbReference>